<comment type="caution">
    <text evidence="1">The sequence shown here is derived from an EMBL/GenBank/DDBJ whole genome shotgun (WGS) entry which is preliminary data.</text>
</comment>
<accession>A0A2N3WW74</accession>
<evidence type="ECO:0000313" key="2">
    <source>
        <dbReference type="Proteomes" id="UP000233766"/>
    </source>
</evidence>
<proteinExistence type="predicted"/>
<protein>
    <submittedName>
        <fullName evidence="1">Uncharacterized protein</fullName>
    </submittedName>
</protein>
<dbReference type="RefSeq" id="WP_101462641.1">
    <property type="nucleotide sequence ID" value="NZ_JBFAFS010000004.1"/>
</dbReference>
<dbReference type="EMBL" id="PJMW01000001">
    <property type="protein sequence ID" value="PKV98132.1"/>
    <property type="molecule type" value="Genomic_DNA"/>
</dbReference>
<evidence type="ECO:0000313" key="1">
    <source>
        <dbReference type="EMBL" id="PKV98132.1"/>
    </source>
</evidence>
<gene>
    <name evidence="1" type="ORF">ATK86_0140</name>
</gene>
<keyword evidence="2" id="KW-1185">Reference proteome</keyword>
<dbReference type="AlphaFoldDB" id="A0A2N3WW74"/>
<reference evidence="1 2" key="1">
    <citation type="submission" date="2017-12" db="EMBL/GenBank/DDBJ databases">
        <title>Sequencing the genomes of 1000 Actinobacteria strains.</title>
        <authorList>
            <person name="Klenk H.-P."/>
        </authorList>
    </citation>
    <scope>NUCLEOTIDE SEQUENCE [LARGE SCALE GENOMIC DNA]</scope>
    <source>
        <strain evidence="1 2">DSM 44489</strain>
    </source>
</reference>
<dbReference type="OrthoDB" id="4570639at2"/>
<organism evidence="1 2">
    <name type="scientific">Nocardia fluminea</name>
    <dbReference type="NCBI Taxonomy" id="134984"/>
    <lineage>
        <taxon>Bacteria</taxon>
        <taxon>Bacillati</taxon>
        <taxon>Actinomycetota</taxon>
        <taxon>Actinomycetes</taxon>
        <taxon>Mycobacteriales</taxon>
        <taxon>Nocardiaceae</taxon>
        <taxon>Nocardia</taxon>
    </lineage>
</organism>
<dbReference type="Proteomes" id="UP000233766">
    <property type="component" value="Unassembled WGS sequence"/>
</dbReference>
<name>A0A2N3WW74_9NOCA</name>
<sequence length="107" mass="12003">MTIFRTNRTMSSDKTPERAILGGDGRWRLTWLPEFGLTSDQAISGLRLDEILSDPALVYDRMALAEATTCADRIGIILELAMVRLWKRMSTAIALCGFVATRWGRLV</sequence>